<dbReference type="InterPro" id="IPR001063">
    <property type="entry name" value="Ribosomal_uL22"/>
</dbReference>
<reference evidence="11 12" key="1">
    <citation type="journal article" date="2016" name="Nat. Commun.">
        <title>Thousands of microbial genomes shed light on interconnected biogeochemical processes in an aquifer system.</title>
        <authorList>
            <person name="Anantharaman K."/>
            <person name="Brown C.T."/>
            <person name="Hug L.A."/>
            <person name="Sharon I."/>
            <person name="Castelle C.J."/>
            <person name="Probst A.J."/>
            <person name="Thomas B.C."/>
            <person name="Singh A."/>
            <person name="Wilkins M.J."/>
            <person name="Karaoz U."/>
            <person name="Brodie E.L."/>
            <person name="Williams K.H."/>
            <person name="Hubbard S.S."/>
            <person name="Banfield J.F."/>
        </authorList>
    </citation>
    <scope>NUCLEOTIDE SEQUENCE [LARGE SCALE GENOMIC DNA]</scope>
</reference>
<keyword evidence="2 7" id="KW-0699">rRNA-binding</keyword>
<dbReference type="NCBIfam" id="TIGR01044">
    <property type="entry name" value="rplV_bact"/>
    <property type="match status" value="1"/>
</dbReference>
<dbReference type="Gene3D" id="3.90.470.10">
    <property type="entry name" value="Ribosomal protein L22/L17"/>
    <property type="match status" value="1"/>
</dbReference>
<organism evidence="11 12">
    <name type="scientific">Candidatus Raymondbacteria bacterium RIFOXYD12_FULL_49_13</name>
    <dbReference type="NCBI Taxonomy" id="1817890"/>
    <lineage>
        <taxon>Bacteria</taxon>
        <taxon>Raymondiibacteriota</taxon>
    </lineage>
</organism>
<evidence type="ECO:0000256" key="7">
    <source>
        <dbReference type="HAMAP-Rule" id="MF_01331"/>
    </source>
</evidence>
<dbReference type="PANTHER" id="PTHR13501">
    <property type="entry name" value="CHLOROPLAST 50S RIBOSOMAL PROTEIN L22-RELATED"/>
    <property type="match status" value="1"/>
</dbReference>
<evidence type="ECO:0000256" key="1">
    <source>
        <dbReference type="ARBA" id="ARBA00009451"/>
    </source>
</evidence>
<dbReference type="InterPro" id="IPR018260">
    <property type="entry name" value="Ribosomal_uL22_CS"/>
</dbReference>
<evidence type="ECO:0000256" key="3">
    <source>
        <dbReference type="ARBA" id="ARBA00022884"/>
    </source>
</evidence>
<evidence type="ECO:0000313" key="12">
    <source>
        <dbReference type="Proteomes" id="UP000179243"/>
    </source>
</evidence>
<dbReference type="PROSITE" id="PS00464">
    <property type="entry name" value="RIBOSOMAL_L22"/>
    <property type="match status" value="1"/>
</dbReference>
<dbReference type="HAMAP" id="MF_01331_B">
    <property type="entry name" value="Ribosomal_uL22_B"/>
    <property type="match status" value="1"/>
</dbReference>
<dbReference type="CDD" id="cd00336">
    <property type="entry name" value="Ribosomal_L22"/>
    <property type="match status" value="1"/>
</dbReference>
<keyword evidence="5 7" id="KW-0687">Ribonucleoprotein</keyword>
<dbReference type="GO" id="GO:0006412">
    <property type="term" value="P:translation"/>
    <property type="evidence" value="ECO:0007669"/>
    <property type="project" value="UniProtKB-UniRule"/>
</dbReference>
<accession>A0A1F7FDE2</accession>
<keyword evidence="3 7" id="KW-0694">RNA-binding</keyword>
<comment type="similarity">
    <text evidence="1 7 8">Belongs to the universal ribosomal protein uL22 family.</text>
</comment>
<evidence type="ECO:0000256" key="2">
    <source>
        <dbReference type="ARBA" id="ARBA00022730"/>
    </source>
</evidence>
<evidence type="ECO:0000256" key="10">
    <source>
        <dbReference type="RuleBase" id="RU004008"/>
    </source>
</evidence>
<evidence type="ECO:0000313" key="11">
    <source>
        <dbReference type="EMBL" id="OGK04611.1"/>
    </source>
</evidence>
<dbReference type="Proteomes" id="UP000179243">
    <property type="component" value="Unassembled WGS sequence"/>
</dbReference>
<sequence>MEKKALLKYTKIGPRKARRIADQIRKKTVDQALFFLGAMKNRQKAIEPIEKTLKSAVANLAVEQPNIDTEKLFVKEVLVDGGPMQKRIRPRAQGRAYSRLKRTSHITIIISD</sequence>
<comment type="subunit">
    <text evidence="7 9">Part of the 50S ribosomal subunit.</text>
</comment>
<dbReference type="EMBL" id="MFYX01000067">
    <property type="protein sequence ID" value="OGK04611.1"/>
    <property type="molecule type" value="Genomic_DNA"/>
</dbReference>
<dbReference type="InterPro" id="IPR036394">
    <property type="entry name" value="Ribosomal_uL22_sf"/>
</dbReference>
<evidence type="ECO:0000256" key="9">
    <source>
        <dbReference type="RuleBase" id="RU004006"/>
    </source>
</evidence>
<dbReference type="GO" id="GO:0022625">
    <property type="term" value="C:cytosolic large ribosomal subunit"/>
    <property type="evidence" value="ECO:0007669"/>
    <property type="project" value="TreeGrafter"/>
</dbReference>
<dbReference type="SUPFAM" id="SSF54843">
    <property type="entry name" value="Ribosomal protein L22"/>
    <property type="match status" value="1"/>
</dbReference>
<dbReference type="GO" id="GO:0003735">
    <property type="term" value="F:structural constituent of ribosome"/>
    <property type="evidence" value="ECO:0007669"/>
    <property type="project" value="InterPro"/>
</dbReference>
<comment type="function">
    <text evidence="7">The globular domain of the protein is located near the polypeptide exit tunnel on the outside of the subunit, while an extended beta-hairpin is found that lines the wall of the exit tunnel in the center of the 70S ribosome.</text>
</comment>
<dbReference type="AlphaFoldDB" id="A0A1F7FDE2"/>
<comment type="caution">
    <text evidence="11">The sequence shown here is derived from an EMBL/GenBank/DDBJ whole genome shotgun (WGS) entry which is preliminary data.</text>
</comment>
<dbReference type="InterPro" id="IPR047867">
    <property type="entry name" value="Ribosomal_uL22_bac/org-type"/>
</dbReference>
<evidence type="ECO:0000256" key="5">
    <source>
        <dbReference type="ARBA" id="ARBA00023274"/>
    </source>
</evidence>
<protein>
    <recommendedName>
        <fullName evidence="6 7">Large ribosomal subunit protein uL22</fullName>
    </recommendedName>
</protein>
<name>A0A1F7FDE2_UNCRA</name>
<dbReference type="Pfam" id="PF00237">
    <property type="entry name" value="Ribosomal_L22"/>
    <property type="match status" value="1"/>
</dbReference>
<dbReference type="PANTHER" id="PTHR13501:SF8">
    <property type="entry name" value="LARGE RIBOSOMAL SUBUNIT PROTEIN UL22M"/>
    <property type="match status" value="1"/>
</dbReference>
<gene>
    <name evidence="7" type="primary">rplV</name>
    <name evidence="11" type="ORF">A2519_20750</name>
</gene>
<dbReference type="GO" id="GO:0019843">
    <property type="term" value="F:rRNA binding"/>
    <property type="evidence" value="ECO:0007669"/>
    <property type="project" value="UniProtKB-UniRule"/>
</dbReference>
<keyword evidence="4 7" id="KW-0689">Ribosomal protein</keyword>
<proteinExistence type="inferred from homology"/>
<comment type="function">
    <text evidence="7 10">This protein binds specifically to 23S rRNA; its binding is stimulated by other ribosomal proteins, e.g., L4, L17, and L20. It is important during the early stages of 50S assembly. It makes multiple contacts with different domains of the 23S rRNA in the assembled 50S subunit and ribosome.</text>
</comment>
<evidence type="ECO:0000256" key="6">
    <source>
        <dbReference type="ARBA" id="ARBA00035207"/>
    </source>
</evidence>
<evidence type="ECO:0000256" key="4">
    <source>
        <dbReference type="ARBA" id="ARBA00022980"/>
    </source>
</evidence>
<evidence type="ECO:0000256" key="8">
    <source>
        <dbReference type="RuleBase" id="RU004005"/>
    </source>
</evidence>
<dbReference type="InterPro" id="IPR005727">
    <property type="entry name" value="Ribosomal_uL22_bac/chlpt-type"/>
</dbReference>